<name>A0A7J7LRU2_9MAGN</name>
<reference evidence="2 3" key="1">
    <citation type="journal article" date="2020" name="IScience">
        <title>Genome Sequencing of the Endangered Kingdonia uniflora (Circaeasteraceae, Ranunculales) Reveals Potential Mechanisms of Evolutionary Specialization.</title>
        <authorList>
            <person name="Sun Y."/>
            <person name="Deng T."/>
            <person name="Zhang A."/>
            <person name="Moore M.J."/>
            <person name="Landis J.B."/>
            <person name="Lin N."/>
            <person name="Zhang H."/>
            <person name="Zhang X."/>
            <person name="Huang J."/>
            <person name="Zhang X."/>
            <person name="Sun H."/>
            <person name="Wang H."/>
        </authorList>
    </citation>
    <scope>NUCLEOTIDE SEQUENCE [LARGE SCALE GENOMIC DNA]</scope>
    <source>
        <strain evidence="2">TB1705</strain>
        <tissue evidence="2">Leaf</tissue>
    </source>
</reference>
<gene>
    <name evidence="2" type="ORF">GIB67_041453</name>
</gene>
<dbReference type="EMBL" id="JACGCM010002082">
    <property type="protein sequence ID" value="KAF6145258.1"/>
    <property type="molecule type" value="Genomic_DNA"/>
</dbReference>
<dbReference type="InterPro" id="IPR005174">
    <property type="entry name" value="KIB1-4_b-propeller"/>
</dbReference>
<organism evidence="2 3">
    <name type="scientific">Kingdonia uniflora</name>
    <dbReference type="NCBI Taxonomy" id="39325"/>
    <lineage>
        <taxon>Eukaryota</taxon>
        <taxon>Viridiplantae</taxon>
        <taxon>Streptophyta</taxon>
        <taxon>Embryophyta</taxon>
        <taxon>Tracheophyta</taxon>
        <taxon>Spermatophyta</taxon>
        <taxon>Magnoliopsida</taxon>
        <taxon>Ranunculales</taxon>
        <taxon>Circaeasteraceae</taxon>
        <taxon>Kingdonia</taxon>
    </lineage>
</organism>
<proteinExistence type="predicted"/>
<comment type="caution">
    <text evidence="2">The sequence shown here is derived from an EMBL/GenBank/DDBJ whole genome shotgun (WGS) entry which is preliminary data.</text>
</comment>
<dbReference type="Proteomes" id="UP000541444">
    <property type="component" value="Unassembled WGS sequence"/>
</dbReference>
<dbReference type="PANTHER" id="PTHR33127">
    <property type="entry name" value="TRANSMEMBRANE PROTEIN"/>
    <property type="match status" value="1"/>
</dbReference>
<keyword evidence="3" id="KW-1185">Reference proteome</keyword>
<evidence type="ECO:0000259" key="1">
    <source>
        <dbReference type="Pfam" id="PF03478"/>
    </source>
</evidence>
<dbReference type="PANTHER" id="PTHR33127:SF5">
    <property type="entry name" value="TRANSMEMBRANE PROTEIN"/>
    <property type="match status" value="1"/>
</dbReference>
<evidence type="ECO:0000313" key="2">
    <source>
        <dbReference type="EMBL" id="KAF6145258.1"/>
    </source>
</evidence>
<sequence>MARKEESKEKEEDIRWKYLLNELLELIMSRLFLGDFISFRLVCKPWSPISPAPLSIPPHFDSQKYQWFICIPNNNKGGCNFFDPIYKNSYFVTIPYIAGAIIRHSKYGWLLMSKGEFSFFFFNPITRQTIKLTDIMQSYKSKGITFSSPPTSKDCIAFIYYNDWWSISILTCSPGDDEWNCKYLFSNEEKFIGSRCNPVFHDGALYCLSMDGRIGVFVQS</sequence>
<protein>
    <recommendedName>
        <fullName evidence="1">KIB1-4 beta-propeller domain-containing protein</fullName>
    </recommendedName>
</protein>
<evidence type="ECO:0000313" key="3">
    <source>
        <dbReference type="Proteomes" id="UP000541444"/>
    </source>
</evidence>
<dbReference type="OrthoDB" id="1863935at2759"/>
<dbReference type="Pfam" id="PF03478">
    <property type="entry name" value="Beta-prop_KIB1-4"/>
    <property type="match status" value="1"/>
</dbReference>
<dbReference type="AlphaFoldDB" id="A0A7J7LRU2"/>
<feature type="domain" description="KIB1-4 beta-propeller" evidence="1">
    <location>
        <begin position="81"/>
        <end position="217"/>
    </location>
</feature>
<accession>A0A7J7LRU2</accession>